<keyword evidence="1" id="KW-0723">Serine/threonine-protein kinase</keyword>
<dbReference type="EMBL" id="BJWL01000029">
    <property type="protein sequence ID" value="GFZ21233.1"/>
    <property type="molecule type" value="Genomic_DNA"/>
</dbReference>
<evidence type="ECO:0000256" key="4">
    <source>
        <dbReference type="ARBA" id="ARBA00022729"/>
    </source>
</evidence>
<feature type="domain" description="Gnk2-homologous" evidence="17">
    <location>
        <begin position="25"/>
        <end position="131"/>
    </location>
</feature>
<dbReference type="Gene3D" id="3.30.430.20">
    <property type="entry name" value="Gnk2 domain, C-X8-C-X2-C motif"/>
    <property type="match status" value="2"/>
</dbReference>
<keyword evidence="14" id="KW-0812">Transmembrane</keyword>
<evidence type="ECO:0000256" key="6">
    <source>
        <dbReference type="ARBA" id="ARBA00022741"/>
    </source>
</evidence>
<dbReference type="PROSITE" id="PS50011">
    <property type="entry name" value="PROTEIN_KINASE_DOM"/>
    <property type="match status" value="1"/>
</dbReference>
<evidence type="ECO:0000256" key="15">
    <source>
        <dbReference type="SAM" id="SignalP"/>
    </source>
</evidence>
<evidence type="ECO:0000256" key="5">
    <source>
        <dbReference type="ARBA" id="ARBA00022737"/>
    </source>
</evidence>
<evidence type="ECO:0000256" key="8">
    <source>
        <dbReference type="ARBA" id="ARBA00022840"/>
    </source>
</evidence>
<keyword evidence="14" id="KW-0472">Membrane</keyword>
<evidence type="ECO:0000256" key="9">
    <source>
        <dbReference type="ARBA" id="ARBA00023170"/>
    </source>
</evidence>
<dbReference type="Gene3D" id="1.10.510.10">
    <property type="entry name" value="Transferase(Phosphotransferase) domain 1"/>
    <property type="match status" value="1"/>
</dbReference>
<dbReference type="Pfam" id="PF07714">
    <property type="entry name" value="PK_Tyr_Ser-Thr"/>
    <property type="match status" value="2"/>
</dbReference>
<keyword evidence="19" id="KW-1185">Reference proteome</keyword>
<feature type="compositionally biased region" description="Polar residues" evidence="13">
    <location>
        <begin position="660"/>
        <end position="699"/>
    </location>
</feature>
<evidence type="ECO:0000256" key="12">
    <source>
        <dbReference type="PROSITE-ProRule" id="PRU10141"/>
    </source>
</evidence>
<dbReference type="FunFam" id="3.30.430.20:FF:000005">
    <property type="entry name" value="Cysteine-rich receptor-like protein kinase 2"/>
    <property type="match status" value="1"/>
</dbReference>
<gene>
    <name evidence="18" type="ORF">Acr_29g0003950</name>
</gene>
<keyword evidence="5" id="KW-0677">Repeat</keyword>
<dbReference type="Gene3D" id="3.30.200.20">
    <property type="entry name" value="Phosphorylase Kinase, domain 1"/>
    <property type="match status" value="1"/>
</dbReference>
<evidence type="ECO:0000256" key="10">
    <source>
        <dbReference type="ARBA" id="ARBA00047558"/>
    </source>
</evidence>
<feature type="domain" description="Gnk2-homologous" evidence="17">
    <location>
        <begin position="137"/>
        <end position="240"/>
    </location>
</feature>
<sequence length="705" mass="77928">MPSPLLFTLILSFCIPLSLSDPRATQAALVCTNTTASPLDRQPFVDNFLAAVDAVTTLVSAQSYGGAVNGSGNTTVYAFGECMRDLSRSDCDLCFAQIKTQILRCLPFQRLVRGGRLFYDGCYLRYDEYNFFNESLSDVDQTVCASGDFGGDKALFGENVMKLVRNLSDQGVKNDGFFVGSLNRRNLSVYGLVQCWEFVNESDCRACLADSVSRIQSCVPKEEGRVLNTGCYLRYSTHKFYNNHTVTDEATTGNGDRRRLAVILAAISGSVAFILLVAAISFFMRKKHVKKKRERKQLGALLLTVNKSKLNFSYETLERATNYFHHSNKLGQGGSGSVYKGILPDGEAVAVKRLFFNTRQWVDHFFNEVNLISEIHHKNLVKLLGCSITGPESLLVYEFIPNQSLNNHLFGRNNATLLGWQASCLATRQDAPTAVSVIRWLTQPCSYGVASRSSINCRRLHPDVGTVRSAVIVPSSLSNDTSDVTKALAWMVFIFGSDYSELRHREPLSLLRSNSLTGTSALARVVLNSVCTKLRHKKLPRLPHSDSPTKGYMAPEYVVRGKLTEKADVYSFGVLVIEVVSGKKNNSFSQNARSVLQMVWTLYGTGKLCEAVDPTLDGKFQEEEANRLLQIGLLCVQASAELRPSMSVVVKMLKGNHEISQPTQPPFINSGSAEISQKTGTSQPRPESYTLSSGNSITENFIEPR</sequence>
<dbReference type="GO" id="GO:0004674">
    <property type="term" value="F:protein serine/threonine kinase activity"/>
    <property type="evidence" value="ECO:0007669"/>
    <property type="project" value="UniProtKB-KW"/>
</dbReference>
<evidence type="ECO:0000256" key="11">
    <source>
        <dbReference type="ARBA" id="ARBA00047951"/>
    </source>
</evidence>
<keyword evidence="8 12" id="KW-0067">ATP-binding</keyword>
<dbReference type="FunFam" id="3.30.430.20:FF:000015">
    <property type="entry name" value="Cysteine-rich receptor-like protein kinase 3"/>
    <property type="match status" value="1"/>
</dbReference>
<dbReference type="SUPFAM" id="SSF56112">
    <property type="entry name" value="Protein kinase-like (PK-like)"/>
    <property type="match status" value="2"/>
</dbReference>
<feature type="transmembrane region" description="Helical" evidence="14">
    <location>
        <begin position="260"/>
        <end position="283"/>
    </location>
</feature>
<feature type="region of interest" description="Disordered" evidence="13">
    <location>
        <begin position="660"/>
        <end position="705"/>
    </location>
</feature>
<name>A0A7J0HDP2_9ERIC</name>
<accession>A0A7J0HDP2</accession>
<evidence type="ECO:0000259" key="16">
    <source>
        <dbReference type="PROSITE" id="PS50011"/>
    </source>
</evidence>
<keyword evidence="14" id="KW-1133">Transmembrane helix</keyword>
<evidence type="ECO:0000256" key="2">
    <source>
        <dbReference type="ARBA" id="ARBA00022553"/>
    </source>
</evidence>
<reference evidence="18 19" key="1">
    <citation type="submission" date="2019-07" db="EMBL/GenBank/DDBJ databases">
        <title>De Novo Assembly of kiwifruit Actinidia rufa.</title>
        <authorList>
            <person name="Sugita-Konishi S."/>
            <person name="Sato K."/>
            <person name="Mori E."/>
            <person name="Abe Y."/>
            <person name="Kisaki G."/>
            <person name="Hamano K."/>
            <person name="Suezawa K."/>
            <person name="Otani M."/>
            <person name="Fukuda T."/>
            <person name="Manabe T."/>
            <person name="Gomi K."/>
            <person name="Tabuchi M."/>
            <person name="Akimitsu K."/>
            <person name="Kataoka I."/>
        </authorList>
    </citation>
    <scope>NUCLEOTIDE SEQUENCE [LARGE SCALE GENOMIC DNA]</scope>
    <source>
        <strain evidence="19">cv. Fuchu</strain>
    </source>
</reference>
<comment type="caution">
    <text evidence="18">The sequence shown here is derived from an EMBL/GenBank/DDBJ whole genome shotgun (WGS) entry which is preliminary data.</text>
</comment>
<dbReference type="InterPro" id="IPR011009">
    <property type="entry name" value="Kinase-like_dom_sf"/>
</dbReference>
<evidence type="ECO:0000313" key="19">
    <source>
        <dbReference type="Proteomes" id="UP000585474"/>
    </source>
</evidence>
<keyword evidence="3" id="KW-0808">Transferase</keyword>
<keyword evidence="9 18" id="KW-0675">Receptor</keyword>
<keyword evidence="4 15" id="KW-0732">Signal</keyword>
<evidence type="ECO:0000256" key="1">
    <source>
        <dbReference type="ARBA" id="ARBA00022527"/>
    </source>
</evidence>
<dbReference type="OrthoDB" id="1908121at2759"/>
<comment type="catalytic activity">
    <reaction evidence="11">
        <text>L-threonyl-[protein] + ATP = O-phospho-L-threonyl-[protein] + ADP + H(+)</text>
        <dbReference type="Rhea" id="RHEA:46608"/>
        <dbReference type="Rhea" id="RHEA-COMP:11060"/>
        <dbReference type="Rhea" id="RHEA-COMP:11605"/>
        <dbReference type="ChEBI" id="CHEBI:15378"/>
        <dbReference type="ChEBI" id="CHEBI:30013"/>
        <dbReference type="ChEBI" id="CHEBI:30616"/>
        <dbReference type="ChEBI" id="CHEBI:61977"/>
        <dbReference type="ChEBI" id="CHEBI:456216"/>
    </reaction>
</comment>
<dbReference type="AlphaFoldDB" id="A0A7J0HDP2"/>
<evidence type="ECO:0000256" key="13">
    <source>
        <dbReference type="SAM" id="MobiDB-lite"/>
    </source>
</evidence>
<evidence type="ECO:0000256" key="3">
    <source>
        <dbReference type="ARBA" id="ARBA00022679"/>
    </source>
</evidence>
<dbReference type="InterPro" id="IPR001245">
    <property type="entry name" value="Ser-Thr/Tyr_kinase_cat_dom"/>
</dbReference>
<dbReference type="InterPro" id="IPR052059">
    <property type="entry name" value="CR_Ser/Thr_kinase"/>
</dbReference>
<dbReference type="FunFam" id="3.30.200.20:FF:000177">
    <property type="entry name" value="Cysteine-rich receptor-like protein kinase 2"/>
    <property type="match status" value="1"/>
</dbReference>
<feature type="domain" description="Protein kinase" evidence="16">
    <location>
        <begin position="324"/>
        <end position="660"/>
    </location>
</feature>
<comment type="catalytic activity">
    <reaction evidence="10">
        <text>L-seryl-[protein] + ATP = O-phospho-L-seryl-[protein] + ADP + H(+)</text>
        <dbReference type="Rhea" id="RHEA:17989"/>
        <dbReference type="Rhea" id="RHEA-COMP:9863"/>
        <dbReference type="Rhea" id="RHEA-COMP:11604"/>
        <dbReference type="ChEBI" id="CHEBI:15378"/>
        <dbReference type="ChEBI" id="CHEBI:29999"/>
        <dbReference type="ChEBI" id="CHEBI:30616"/>
        <dbReference type="ChEBI" id="CHEBI:83421"/>
        <dbReference type="ChEBI" id="CHEBI:456216"/>
    </reaction>
</comment>
<feature type="signal peptide" evidence="15">
    <location>
        <begin position="1"/>
        <end position="20"/>
    </location>
</feature>
<dbReference type="Pfam" id="PF01657">
    <property type="entry name" value="Stress-antifung"/>
    <property type="match status" value="2"/>
</dbReference>
<keyword evidence="6 12" id="KW-0547">Nucleotide-binding</keyword>
<proteinExistence type="predicted"/>
<keyword evidence="7 18" id="KW-0418">Kinase</keyword>
<dbReference type="PROSITE" id="PS51473">
    <property type="entry name" value="GNK2"/>
    <property type="match status" value="2"/>
</dbReference>
<dbReference type="InterPro" id="IPR000719">
    <property type="entry name" value="Prot_kinase_dom"/>
</dbReference>
<dbReference type="InterPro" id="IPR017441">
    <property type="entry name" value="Protein_kinase_ATP_BS"/>
</dbReference>
<dbReference type="PANTHER" id="PTHR47973">
    <property type="entry name" value="CYSTEINE-RICH RECEPTOR-LIKE PROTEIN KINASE 3"/>
    <property type="match status" value="1"/>
</dbReference>
<keyword evidence="2" id="KW-0597">Phosphoprotein</keyword>
<dbReference type="GO" id="GO:0005524">
    <property type="term" value="F:ATP binding"/>
    <property type="evidence" value="ECO:0007669"/>
    <property type="project" value="UniProtKB-UniRule"/>
</dbReference>
<evidence type="ECO:0000256" key="7">
    <source>
        <dbReference type="ARBA" id="ARBA00022777"/>
    </source>
</evidence>
<dbReference type="Proteomes" id="UP000585474">
    <property type="component" value="Unassembled WGS sequence"/>
</dbReference>
<dbReference type="CDD" id="cd23509">
    <property type="entry name" value="Gnk2-like"/>
    <property type="match status" value="2"/>
</dbReference>
<evidence type="ECO:0000256" key="14">
    <source>
        <dbReference type="SAM" id="Phobius"/>
    </source>
</evidence>
<protein>
    <submittedName>
        <fullName evidence="18">Cysteine-rich RLK (RECEPTOR-like protein kinase) 3</fullName>
    </submittedName>
</protein>
<feature type="chain" id="PRO_5029704952" evidence="15">
    <location>
        <begin position="21"/>
        <end position="705"/>
    </location>
</feature>
<dbReference type="InterPro" id="IPR002902">
    <property type="entry name" value="GNK2"/>
</dbReference>
<organism evidence="18 19">
    <name type="scientific">Actinidia rufa</name>
    <dbReference type="NCBI Taxonomy" id="165716"/>
    <lineage>
        <taxon>Eukaryota</taxon>
        <taxon>Viridiplantae</taxon>
        <taxon>Streptophyta</taxon>
        <taxon>Embryophyta</taxon>
        <taxon>Tracheophyta</taxon>
        <taxon>Spermatophyta</taxon>
        <taxon>Magnoliopsida</taxon>
        <taxon>eudicotyledons</taxon>
        <taxon>Gunneridae</taxon>
        <taxon>Pentapetalae</taxon>
        <taxon>asterids</taxon>
        <taxon>Ericales</taxon>
        <taxon>Actinidiaceae</taxon>
        <taxon>Actinidia</taxon>
    </lineage>
</organism>
<dbReference type="PROSITE" id="PS00107">
    <property type="entry name" value="PROTEIN_KINASE_ATP"/>
    <property type="match status" value="1"/>
</dbReference>
<evidence type="ECO:0000313" key="18">
    <source>
        <dbReference type="EMBL" id="GFZ21233.1"/>
    </source>
</evidence>
<feature type="binding site" evidence="12">
    <location>
        <position position="352"/>
    </location>
    <ligand>
        <name>ATP</name>
        <dbReference type="ChEBI" id="CHEBI:30616"/>
    </ligand>
</feature>
<dbReference type="InterPro" id="IPR038408">
    <property type="entry name" value="GNK2_sf"/>
</dbReference>
<evidence type="ECO:0000259" key="17">
    <source>
        <dbReference type="PROSITE" id="PS51473"/>
    </source>
</evidence>